<feature type="transmembrane region" description="Helical" evidence="1">
    <location>
        <begin position="51"/>
        <end position="72"/>
    </location>
</feature>
<accession>A0AAF0DKK9</accession>
<dbReference type="AlphaFoldDB" id="A0AAF0DKK9"/>
<evidence type="ECO:0000313" key="2">
    <source>
        <dbReference type="EMBL" id="WEW60511.1"/>
    </source>
</evidence>
<keyword evidence="1" id="KW-1133">Transmembrane helix</keyword>
<protein>
    <submittedName>
        <fullName evidence="2">Uncharacterized protein</fullName>
    </submittedName>
</protein>
<dbReference type="EMBL" id="CP120630">
    <property type="protein sequence ID" value="WEW60511.1"/>
    <property type="molecule type" value="Genomic_DNA"/>
</dbReference>
<reference evidence="2" key="1">
    <citation type="submission" date="2023-03" db="EMBL/GenBank/DDBJ databases">
        <title>Emydomyces testavorans Genome Sequence.</title>
        <authorList>
            <person name="Hoyer L."/>
        </authorList>
    </citation>
    <scope>NUCLEOTIDE SEQUENCE</scope>
    <source>
        <strain evidence="2">16-2883</strain>
    </source>
</reference>
<name>A0AAF0DKK9_9EURO</name>
<keyword evidence="3" id="KW-1185">Reference proteome</keyword>
<sequence>MPPRLVSDGDRGALIGDLLTGALTASLLTTVKMAPLDFGDRINLGSLVGTWVGSLFTAVGLLAVISQFRAVLGKILSTKETMLRRAAGEWHCCLNDRALPDEGIAEEAAPAVAGWIQAYYLENRSTVLTQSDRRIAGTSSWSKFFSQVGITPAELNGYGGPNAQILPVGSKVKRSPPQSDILVSQGKFYYGFTCREFAALMIISGFPPTDFGDRGNFSSPKFLGVLHVADQGAFSQQALFDPHGGTKIMEVEKERLIHRVPVRGCIHVALGVLETRRGSANRKWIVLPDHIHSTNDSSASHEKEPFKPWRTYPRATQLNSIRYNIEQLASVSGGDFITYTAESMASEPSEKVLMQSFLGSHYPCHSLNWRAALLSAYAIDALEPWALLPVAPRHFVSAFTEILEPFVGSRDETIGYLCERLVSSRTKAPSGWEDFNEQATAVSKIGDVKTEFFCGSANYCAYYYDAMVVIFNDSRIPMSDVRKYLAAVVSWYVLFPDEKLLRYEEKEDELKIKFKEGYLSAMLGHLHGDVIAPSPPRSLPGEWAIKLYATYLWGWLHERCLADDLFLRFQRRVFLG</sequence>
<keyword evidence="1" id="KW-0472">Membrane</keyword>
<organism evidence="2 3">
    <name type="scientific">Emydomyces testavorans</name>
    <dbReference type="NCBI Taxonomy" id="2070801"/>
    <lineage>
        <taxon>Eukaryota</taxon>
        <taxon>Fungi</taxon>
        <taxon>Dikarya</taxon>
        <taxon>Ascomycota</taxon>
        <taxon>Pezizomycotina</taxon>
        <taxon>Eurotiomycetes</taxon>
        <taxon>Eurotiomycetidae</taxon>
        <taxon>Onygenales</taxon>
        <taxon>Nannizziopsiaceae</taxon>
        <taxon>Emydomyces</taxon>
    </lineage>
</organism>
<dbReference type="Proteomes" id="UP001219355">
    <property type="component" value="Chromosome 4"/>
</dbReference>
<evidence type="ECO:0000313" key="3">
    <source>
        <dbReference type="Proteomes" id="UP001219355"/>
    </source>
</evidence>
<keyword evidence="1" id="KW-0812">Transmembrane</keyword>
<proteinExistence type="predicted"/>
<feature type="transmembrane region" description="Helical" evidence="1">
    <location>
        <begin position="12"/>
        <end position="31"/>
    </location>
</feature>
<evidence type="ECO:0000256" key="1">
    <source>
        <dbReference type="SAM" id="Phobius"/>
    </source>
</evidence>
<gene>
    <name evidence="2" type="ORF">PRK78_005998</name>
</gene>